<dbReference type="Pfam" id="PF13602">
    <property type="entry name" value="ADH_zinc_N_2"/>
    <property type="match status" value="1"/>
</dbReference>
<dbReference type="InterPro" id="IPR002364">
    <property type="entry name" value="Quin_OxRdtase/zeta-crystal_CS"/>
</dbReference>
<keyword evidence="4" id="KW-1185">Reference proteome</keyword>
<feature type="domain" description="Enoyl reductase (ER)" evidence="2">
    <location>
        <begin position="10"/>
        <end position="315"/>
    </location>
</feature>
<dbReference type="InterPro" id="IPR036291">
    <property type="entry name" value="NAD(P)-bd_dom_sf"/>
</dbReference>
<dbReference type="RefSeq" id="WP_281842866.1">
    <property type="nucleotide sequence ID" value="NZ_BROH01000008.1"/>
</dbReference>
<dbReference type="PANTHER" id="PTHR43677">
    <property type="entry name" value="SHORT-CHAIN DEHYDROGENASE/REDUCTASE"/>
    <property type="match status" value="1"/>
</dbReference>
<dbReference type="Pfam" id="PF08240">
    <property type="entry name" value="ADH_N"/>
    <property type="match status" value="1"/>
</dbReference>
<evidence type="ECO:0000313" key="3">
    <source>
        <dbReference type="EMBL" id="GKY88823.1"/>
    </source>
</evidence>
<dbReference type="SUPFAM" id="SSF50129">
    <property type="entry name" value="GroES-like"/>
    <property type="match status" value="1"/>
</dbReference>
<feature type="transmembrane region" description="Helical" evidence="1">
    <location>
        <begin position="230"/>
        <end position="252"/>
    </location>
</feature>
<sequence length="317" mass="33686">MRTLVCRGYGAGENLTLENRPVPEPGPGEVRVRVLACGANASDWEFVTGRPAYARIARWFWRRRDVFGSDVVGVVDKLGPGVTGFRPGQRVVADTFETFGGFADFCVARARLWVPVPEGVSEILAAALPQSGTIALTTFQGRVRPGMRVLVNGGGGGSGPLAIQIARAGGAEVWAVDTGAKAEVMCEAGADRVLDFEQQDFAAQRDAFDLILDLWGTRPMRRVRRTLKPGGRYMLVGGPLPVVIAAALATLWSAPTRRRAGILAVHQGPDALAELLAMVADGRLRPVVGEVTALVGAREALTLMGARQVAGKLVIVP</sequence>
<evidence type="ECO:0000313" key="4">
    <source>
        <dbReference type="Proteomes" id="UP001144205"/>
    </source>
</evidence>
<keyword evidence="1" id="KW-0472">Membrane</keyword>
<dbReference type="InterPro" id="IPR013154">
    <property type="entry name" value="ADH-like_N"/>
</dbReference>
<organism evidence="3 4">
    <name type="scientific">Sinisalibacter aestuarii</name>
    <dbReference type="NCBI Taxonomy" id="2949426"/>
    <lineage>
        <taxon>Bacteria</taxon>
        <taxon>Pseudomonadati</taxon>
        <taxon>Pseudomonadota</taxon>
        <taxon>Alphaproteobacteria</taxon>
        <taxon>Rhodobacterales</taxon>
        <taxon>Roseobacteraceae</taxon>
        <taxon>Sinisalibacter</taxon>
    </lineage>
</organism>
<dbReference type="InterPro" id="IPR020843">
    <property type="entry name" value="ER"/>
</dbReference>
<dbReference type="InterPro" id="IPR011032">
    <property type="entry name" value="GroES-like_sf"/>
</dbReference>
<dbReference type="InterPro" id="IPR051397">
    <property type="entry name" value="Zn-ADH-like_protein"/>
</dbReference>
<reference evidence="3" key="1">
    <citation type="journal article" date="2023" name="Int. J. Syst. Evol. Microbiol.">
        <title>Sinisalibacter aestuarii sp. nov., isolated from estuarine sediment of the Arakawa River.</title>
        <authorList>
            <person name="Arafat S.T."/>
            <person name="Hirano S."/>
            <person name="Sato A."/>
            <person name="Takeuchi K."/>
            <person name="Yasuda T."/>
            <person name="Terahara T."/>
            <person name="Hamada M."/>
            <person name="Kobayashi T."/>
        </authorList>
    </citation>
    <scope>NUCLEOTIDE SEQUENCE</scope>
    <source>
        <strain evidence="3">B-399</strain>
    </source>
</reference>
<dbReference type="Gene3D" id="3.90.180.10">
    <property type="entry name" value="Medium-chain alcohol dehydrogenases, catalytic domain"/>
    <property type="match status" value="1"/>
</dbReference>
<dbReference type="PANTHER" id="PTHR43677:SF4">
    <property type="entry name" value="QUINONE OXIDOREDUCTASE-LIKE PROTEIN 2"/>
    <property type="match status" value="1"/>
</dbReference>
<dbReference type="SUPFAM" id="SSF51735">
    <property type="entry name" value="NAD(P)-binding Rossmann-fold domains"/>
    <property type="match status" value="1"/>
</dbReference>
<keyword evidence="1" id="KW-1133">Transmembrane helix</keyword>
<dbReference type="PROSITE" id="PS01162">
    <property type="entry name" value="QOR_ZETA_CRYSTAL"/>
    <property type="match status" value="1"/>
</dbReference>
<proteinExistence type="predicted"/>
<gene>
    <name evidence="3" type="ORF">STA1M1_26920</name>
</gene>
<name>A0ABQ5LV05_9RHOB</name>
<evidence type="ECO:0000256" key="1">
    <source>
        <dbReference type="SAM" id="Phobius"/>
    </source>
</evidence>
<accession>A0ABQ5LV05</accession>
<dbReference type="Proteomes" id="UP001144205">
    <property type="component" value="Unassembled WGS sequence"/>
</dbReference>
<dbReference type="SMART" id="SM00829">
    <property type="entry name" value="PKS_ER"/>
    <property type="match status" value="1"/>
</dbReference>
<dbReference type="CDD" id="cd08267">
    <property type="entry name" value="MDR1"/>
    <property type="match status" value="1"/>
</dbReference>
<evidence type="ECO:0000259" key="2">
    <source>
        <dbReference type="SMART" id="SM00829"/>
    </source>
</evidence>
<protein>
    <submittedName>
        <fullName evidence="3">NADPH:quinone reductase</fullName>
    </submittedName>
</protein>
<dbReference type="Gene3D" id="3.40.50.720">
    <property type="entry name" value="NAD(P)-binding Rossmann-like Domain"/>
    <property type="match status" value="1"/>
</dbReference>
<comment type="caution">
    <text evidence="3">The sequence shown here is derived from an EMBL/GenBank/DDBJ whole genome shotgun (WGS) entry which is preliminary data.</text>
</comment>
<keyword evidence="1" id="KW-0812">Transmembrane</keyword>
<dbReference type="EMBL" id="BROH01000008">
    <property type="protein sequence ID" value="GKY88823.1"/>
    <property type="molecule type" value="Genomic_DNA"/>
</dbReference>